<dbReference type="InterPro" id="IPR007219">
    <property type="entry name" value="XnlR_reg_dom"/>
</dbReference>
<accession>A0A1V6Q2Z2</accession>
<dbReference type="GO" id="GO:0022857">
    <property type="term" value="F:transmembrane transporter activity"/>
    <property type="evidence" value="ECO:0007669"/>
    <property type="project" value="InterPro"/>
</dbReference>
<name>A0A1V6Q2Z2_9EURO</name>
<keyword evidence="6" id="KW-0804">Transcription</keyword>
<feature type="compositionally biased region" description="Low complexity" evidence="8">
    <location>
        <begin position="364"/>
        <end position="380"/>
    </location>
</feature>
<evidence type="ECO:0000256" key="8">
    <source>
        <dbReference type="SAM" id="MobiDB-lite"/>
    </source>
</evidence>
<feature type="transmembrane region" description="Helical" evidence="9">
    <location>
        <begin position="987"/>
        <end position="1005"/>
    </location>
</feature>
<feature type="transmembrane region" description="Helical" evidence="9">
    <location>
        <begin position="1316"/>
        <end position="1336"/>
    </location>
</feature>
<dbReference type="SMART" id="SM00906">
    <property type="entry name" value="Fungal_trans"/>
    <property type="match status" value="1"/>
</dbReference>
<dbReference type="Pfam" id="PF04082">
    <property type="entry name" value="Fungal_trans"/>
    <property type="match status" value="1"/>
</dbReference>
<dbReference type="InterPro" id="IPR011701">
    <property type="entry name" value="MFS"/>
</dbReference>
<dbReference type="Pfam" id="PF07690">
    <property type="entry name" value="MFS_1"/>
    <property type="match status" value="1"/>
</dbReference>
<organism evidence="11 12">
    <name type="scientific">Penicillium antarcticum</name>
    <dbReference type="NCBI Taxonomy" id="416450"/>
    <lineage>
        <taxon>Eukaryota</taxon>
        <taxon>Fungi</taxon>
        <taxon>Dikarya</taxon>
        <taxon>Ascomycota</taxon>
        <taxon>Pezizomycotina</taxon>
        <taxon>Eurotiomycetes</taxon>
        <taxon>Eurotiomycetidae</taxon>
        <taxon>Eurotiales</taxon>
        <taxon>Aspergillaceae</taxon>
        <taxon>Penicillium</taxon>
    </lineage>
</organism>
<dbReference type="Gene3D" id="1.20.1250.20">
    <property type="entry name" value="MFS general substrate transporter like domains"/>
    <property type="match status" value="3"/>
</dbReference>
<feature type="transmembrane region" description="Helical" evidence="9">
    <location>
        <begin position="1342"/>
        <end position="1362"/>
    </location>
</feature>
<comment type="subcellular location">
    <subcellularLocation>
        <location evidence="1">Membrane</location>
        <topology evidence="1">Multi-pass membrane protein</topology>
    </subcellularLocation>
</comment>
<evidence type="ECO:0000313" key="11">
    <source>
        <dbReference type="EMBL" id="OQD83601.1"/>
    </source>
</evidence>
<proteinExistence type="predicted"/>
<feature type="transmembrane region" description="Helical" evidence="9">
    <location>
        <begin position="1257"/>
        <end position="1277"/>
    </location>
</feature>
<evidence type="ECO:0000313" key="12">
    <source>
        <dbReference type="Proteomes" id="UP000191672"/>
    </source>
</evidence>
<dbReference type="InterPro" id="IPR036259">
    <property type="entry name" value="MFS_trans_sf"/>
</dbReference>
<keyword evidence="3" id="KW-0560">Oxidoreductase</keyword>
<dbReference type="Proteomes" id="UP000191672">
    <property type="component" value="Unassembled WGS sequence"/>
</dbReference>
<dbReference type="InterPro" id="IPR036812">
    <property type="entry name" value="NAD(P)_OxRdtase_dom_sf"/>
</dbReference>
<keyword evidence="9" id="KW-1133">Transmembrane helix</keyword>
<keyword evidence="4" id="KW-0805">Transcription regulation</keyword>
<keyword evidence="5" id="KW-0238">DNA-binding</keyword>
<dbReference type="Gene3D" id="3.20.20.100">
    <property type="entry name" value="NADP-dependent oxidoreductase domain"/>
    <property type="match status" value="1"/>
</dbReference>
<evidence type="ECO:0000256" key="7">
    <source>
        <dbReference type="ARBA" id="ARBA00023242"/>
    </source>
</evidence>
<evidence type="ECO:0000256" key="9">
    <source>
        <dbReference type="SAM" id="Phobius"/>
    </source>
</evidence>
<keyword evidence="2" id="KW-0862">Zinc</keyword>
<evidence type="ECO:0000256" key="6">
    <source>
        <dbReference type="ARBA" id="ARBA00023163"/>
    </source>
</evidence>
<feature type="transmembrane region" description="Helical" evidence="9">
    <location>
        <begin position="891"/>
        <end position="911"/>
    </location>
</feature>
<dbReference type="STRING" id="416450.A0A1V6Q2Z2"/>
<dbReference type="GO" id="GO:0006351">
    <property type="term" value="P:DNA-templated transcription"/>
    <property type="evidence" value="ECO:0007669"/>
    <property type="project" value="InterPro"/>
</dbReference>
<feature type="transmembrane region" description="Helical" evidence="9">
    <location>
        <begin position="1283"/>
        <end position="1304"/>
    </location>
</feature>
<dbReference type="PANTHER" id="PTHR47663:SF1">
    <property type="entry name" value="XYLANOLYTIC TRANSCRIPTIONAL ACTIVATOR XLNR-RELATED"/>
    <property type="match status" value="1"/>
</dbReference>
<evidence type="ECO:0000256" key="4">
    <source>
        <dbReference type="ARBA" id="ARBA00023015"/>
    </source>
</evidence>
<dbReference type="InterPro" id="IPR023210">
    <property type="entry name" value="NADP_OxRdtase_dom"/>
</dbReference>
<dbReference type="SUPFAM" id="SSF51430">
    <property type="entry name" value="NAD(P)-linked oxidoreductase"/>
    <property type="match status" value="1"/>
</dbReference>
<dbReference type="GO" id="GO:0008270">
    <property type="term" value="F:zinc ion binding"/>
    <property type="evidence" value="ECO:0007669"/>
    <property type="project" value="InterPro"/>
</dbReference>
<keyword evidence="12" id="KW-1185">Reference proteome</keyword>
<keyword evidence="9" id="KW-0812">Transmembrane</keyword>
<comment type="caution">
    <text evidence="11">The sequence shown here is derived from an EMBL/GenBank/DDBJ whole genome shotgun (WGS) entry which is preliminary data.</text>
</comment>
<dbReference type="InterPro" id="IPR051439">
    <property type="entry name" value="XlnR/Xlr1"/>
</dbReference>
<keyword evidence="7" id="KW-0539">Nucleus</keyword>
<gene>
    <name evidence="11" type="ORF">PENANT_c016G01861</name>
</gene>
<feature type="domain" description="Xylanolytic transcriptional activator regulatory" evidence="10">
    <location>
        <begin position="651"/>
        <end position="730"/>
    </location>
</feature>
<dbReference type="GO" id="GO:0016020">
    <property type="term" value="C:membrane"/>
    <property type="evidence" value="ECO:0007669"/>
    <property type="project" value="UniProtKB-SubCell"/>
</dbReference>
<evidence type="ECO:0000256" key="1">
    <source>
        <dbReference type="ARBA" id="ARBA00004141"/>
    </source>
</evidence>
<feature type="transmembrane region" description="Helical" evidence="9">
    <location>
        <begin position="1140"/>
        <end position="1159"/>
    </location>
</feature>
<dbReference type="GO" id="GO:0003677">
    <property type="term" value="F:DNA binding"/>
    <property type="evidence" value="ECO:0007669"/>
    <property type="project" value="UniProtKB-KW"/>
</dbReference>
<dbReference type="CDD" id="cd12148">
    <property type="entry name" value="fungal_TF_MHR"/>
    <property type="match status" value="1"/>
</dbReference>
<dbReference type="PANTHER" id="PTHR47663">
    <property type="entry name" value="XYLANOLYTIC TRANSCRIPTIONAL ACTIVATOR XLNR-RELATED"/>
    <property type="match status" value="1"/>
</dbReference>
<evidence type="ECO:0000256" key="2">
    <source>
        <dbReference type="ARBA" id="ARBA00022833"/>
    </source>
</evidence>
<dbReference type="EMBL" id="MDYN01000016">
    <property type="protein sequence ID" value="OQD83601.1"/>
    <property type="molecule type" value="Genomic_DNA"/>
</dbReference>
<dbReference type="SUPFAM" id="SSF103473">
    <property type="entry name" value="MFS general substrate transporter"/>
    <property type="match status" value="1"/>
</dbReference>
<feature type="region of interest" description="Disordered" evidence="8">
    <location>
        <begin position="349"/>
        <end position="430"/>
    </location>
</feature>
<dbReference type="Pfam" id="PF00248">
    <property type="entry name" value="Aldo_ket_red"/>
    <property type="match status" value="1"/>
</dbReference>
<evidence type="ECO:0000256" key="5">
    <source>
        <dbReference type="ARBA" id="ARBA00023125"/>
    </source>
</evidence>
<protein>
    <recommendedName>
        <fullName evidence="10">Xylanolytic transcriptional activator regulatory domain-containing protein</fullName>
    </recommendedName>
</protein>
<dbReference type="GO" id="GO:0016491">
    <property type="term" value="F:oxidoreductase activity"/>
    <property type="evidence" value="ECO:0007669"/>
    <property type="project" value="UniProtKB-KW"/>
</dbReference>
<feature type="transmembrane region" description="Helical" evidence="9">
    <location>
        <begin position="1107"/>
        <end position="1128"/>
    </location>
</feature>
<feature type="transmembrane region" description="Helical" evidence="9">
    <location>
        <begin position="1017"/>
        <end position="1038"/>
    </location>
</feature>
<evidence type="ECO:0000256" key="3">
    <source>
        <dbReference type="ARBA" id="ARBA00023002"/>
    </source>
</evidence>
<reference evidence="12" key="1">
    <citation type="journal article" date="2017" name="Nat. Microbiol.">
        <title>Global analysis of biosynthetic gene clusters reveals vast potential of secondary metabolite production in Penicillium species.</title>
        <authorList>
            <person name="Nielsen J.C."/>
            <person name="Grijseels S."/>
            <person name="Prigent S."/>
            <person name="Ji B."/>
            <person name="Dainat J."/>
            <person name="Nielsen K.F."/>
            <person name="Frisvad J.C."/>
            <person name="Workman M."/>
            <person name="Nielsen J."/>
        </authorList>
    </citation>
    <scope>NUCLEOTIDE SEQUENCE [LARGE SCALE GENOMIC DNA]</scope>
    <source>
        <strain evidence="12">IBT 31811</strain>
    </source>
</reference>
<keyword evidence="9" id="KW-0472">Membrane</keyword>
<evidence type="ECO:0000259" key="10">
    <source>
        <dbReference type="SMART" id="SM00906"/>
    </source>
</evidence>
<sequence>MDSVLETHALRLPSLILGGAGFSYQLHPDPKSIPVSKIIRRAFDAGMTAIDTSPYYEPSEKLLGSALASVDVTSKYSRSDYILMTKVGRVSANEFNYSPEWIRASVSRSLDRLGTAYLDVVFCHDVEFVSPEDAIEAVGTLFELSDRGIIKHVGISGYCIDRLIHVAKGVLEKYQRPLDIVQNWSQLNLLNSRLEKYGIPELRKAGVSVICSSSPLASGLLRSGNVPCGKLGDWHPAPDGLRKAVRQVSTWVEAQGSTLAALALRFSLSKAARASQDGISVHTIIGICSIRDVEENLLVIEGMMQPSDIKHHSIAGVLDADSFSRERENVDLELYQKIQETLGEWADRQIKKRGRRSNTSKPRQSQVSLVVASPLPSSQSESVPGEPISYREHGVSTRSISPSALQPDLVSASSQSSFDRPETQPVGLESVINGEPNASFAAGLHNSIHSTHHLPQLGLYSLSPNVSTRSDQPTNPPLCRYPCLEPLLPSLNGFMSAEDACQLLDIFFADHRNSVSNITCPYILTTVLRKKSVLHPNHPRKTSLAFLTTILWTVAQTAESGIYYLPGSRKRIVDHLYSLTLTHFHLRDIDNWHRVPGGWQLDEDDMFNVDQQQCNKARTTYSKGPNPTVDDVLTLTLRTLVISGGEFKADCIKWWNKTVSLVRLLGYNTEAGLNTTHDPSADTFETQEERRRAFWLVYILDRHLALSYNRPLCILDAECRVLTPLPEELWQSLDTTSIPHRSFGPPTTISGSGIFEYFLPLTALLGDIIELRLIHHHPRLTMCSELATFEVKHSLEECEESLKSFADSQVSTVHTFQATTSQVRASLVVAYSSYILKVLYVLLYGKWDAVTMLEDTGEWISTNNFSECASNSIAASQSLTEILRVDPELSFMPYLFGIYLFHGSFILLLFAERMPQIGPNESVEQACEVIIRAHEVSIVTLSTEFQHGLSKILQEPLRASSGQQSKNVRIQAKPPRKFMALDVGDNLVFPMAGLQAAYFGAYPLASLGYANWMLRHYGYKAVFIFGLVLYGIGAFCMWPAGLNQSFGGFCGATFVIGSGLGSLESAANPYLTGKLALSGNVLINLLMPTLVCGPPKHAEMRINIAQAFNAIGTVVGPVLGSYVFFVSTSDNVQALQRVQWVYLAIGIFVMCLAVVFFFSNIPEITDEDMEFQVSQTHDEDEVVPFWKNFNLFHAAFSQFCYCGAQVAIAGYFINYVTETWPGKSSATAAKLLSGAQGTFAVGRFTGAILMSFVRPRWVFLAYLSGAFAFVAASITQVGEAGVAMLFMTLFFESVCFPTIVALGIKNLGKSYKRGSGFIVAGVAGGAVVPPILGHVADLRNNTGFAFIVPAMFMLLSWTYAVAVNTVPFYRRIVDRVLTEQDFRRSSEDIIEKDDIQLKNEVKHLDHV</sequence>